<proteinExistence type="predicted"/>
<reference evidence="2" key="1">
    <citation type="journal article" date="2015" name="PLoS Genet.">
        <title>The dynamic genome and transcriptome of the human fungal pathogen Blastomyces and close relative Emmonsia.</title>
        <authorList>
            <person name="Munoz J.F."/>
            <person name="Gauthier G.M."/>
            <person name="Desjardins C.A."/>
            <person name="Gallo J.E."/>
            <person name="Holder J."/>
            <person name="Sullivan T.D."/>
            <person name="Marty A.J."/>
            <person name="Carmen J.C."/>
            <person name="Chen Z."/>
            <person name="Ding L."/>
            <person name="Gujja S."/>
            <person name="Magrini V."/>
            <person name="Misas E."/>
            <person name="Mitreva M."/>
            <person name="Priest M."/>
            <person name="Saif S."/>
            <person name="Whiston E.A."/>
            <person name="Young S."/>
            <person name="Zeng Q."/>
            <person name="Goldman W.E."/>
            <person name="Mardis E.R."/>
            <person name="Taylor J.W."/>
            <person name="McEwen J.G."/>
            <person name="Clay O.K."/>
            <person name="Klein B.S."/>
            <person name="Cuomo C.A."/>
        </authorList>
    </citation>
    <scope>NUCLEOTIDE SEQUENCE [LARGE SCALE GENOMIC DNA]</scope>
    <source>
        <strain evidence="2">UAMH 3008</strain>
    </source>
</reference>
<comment type="caution">
    <text evidence="1">The sequence shown here is derived from an EMBL/GenBank/DDBJ whole genome shotgun (WGS) entry which is preliminary data.</text>
</comment>
<dbReference type="AlphaFoldDB" id="A0A0G2J2B2"/>
<organism evidence="1 2">
    <name type="scientific">[Emmonsia] crescens</name>
    <dbReference type="NCBI Taxonomy" id="73230"/>
    <lineage>
        <taxon>Eukaryota</taxon>
        <taxon>Fungi</taxon>
        <taxon>Dikarya</taxon>
        <taxon>Ascomycota</taxon>
        <taxon>Pezizomycotina</taxon>
        <taxon>Eurotiomycetes</taxon>
        <taxon>Eurotiomycetidae</taxon>
        <taxon>Onygenales</taxon>
        <taxon>Ajellomycetaceae</taxon>
        <taxon>Emergomyces</taxon>
    </lineage>
</organism>
<dbReference type="VEuPathDB" id="FungiDB:EMCG_01713"/>
<evidence type="ECO:0000313" key="1">
    <source>
        <dbReference type="EMBL" id="KKZ63959.1"/>
    </source>
</evidence>
<evidence type="ECO:0000313" key="2">
    <source>
        <dbReference type="Proteomes" id="UP000034164"/>
    </source>
</evidence>
<sequence length="127" mass="13841">MCPSIFATFALTPLSSVSGVKDRVLIRSLNFPTLPSHPATNQSLIQASLTLLTACNRHGGLRSSVLWGGRVTDYRRLLGVSNESGLAHRASEFMIRTRLLGQFRSVEDHDSNPTEAPVEPIQALLEA</sequence>
<dbReference type="OrthoDB" id="4368687at2759"/>
<protein>
    <submittedName>
        <fullName evidence="1">Uncharacterized protein</fullName>
    </submittedName>
</protein>
<name>A0A0G2J2B2_9EURO</name>
<accession>A0A0G2J2B2</accession>
<gene>
    <name evidence="1" type="ORF">EMCG_01713</name>
</gene>
<dbReference type="Proteomes" id="UP000034164">
    <property type="component" value="Unassembled WGS sequence"/>
</dbReference>
<dbReference type="EMBL" id="LCZI01000886">
    <property type="protein sequence ID" value="KKZ63959.1"/>
    <property type="molecule type" value="Genomic_DNA"/>
</dbReference>